<evidence type="ECO:0000313" key="3">
    <source>
        <dbReference type="EMBL" id="GAA5518217.1"/>
    </source>
</evidence>
<proteinExistence type="inferred from homology"/>
<keyword evidence="2" id="KW-0378">Hydrolase</keyword>
<dbReference type="PRINTS" id="PR00922">
    <property type="entry name" value="DADACBPTASE3"/>
</dbReference>
<evidence type="ECO:0000256" key="2">
    <source>
        <dbReference type="ARBA" id="ARBA00022801"/>
    </source>
</evidence>
<dbReference type="EMBL" id="BAABRR010000002">
    <property type="protein sequence ID" value="GAA5518217.1"/>
    <property type="molecule type" value="Genomic_DNA"/>
</dbReference>
<evidence type="ECO:0000256" key="1">
    <source>
        <dbReference type="ARBA" id="ARBA00006096"/>
    </source>
</evidence>
<comment type="caution">
    <text evidence="3">The sequence shown here is derived from an EMBL/GenBank/DDBJ whole genome shotgun (WGS) entry which is preliminary data.</text>
</comment>
<dbReference type="RefSeq" id="WP_345378525.1">
    <property type="nucleotide sequence ID" value="NZ_BAABRR010000002.1"/>
</dbReference>
<name>A0ABP9WEE9_9MICO</name>
<dbReference type="PANTHER" id="PTHR30023">
    <property type="entry name" value="D-ALANYL-D-ALANINE CARBOXYPEPTIDASE"/>
    <property type="match status" value="1"/>
</dbReference>
<keyword evidence="4" id="KW-1185">Reference proteome</keyword>
<gene>
    <name evidence="3" type="ORF">Lsed01_00639</name>
</gene>
<dbReference type="Gene3D" id="3.40.710.10">
    <property type="entry name" value="DD-peptidase/beta-lactamase superfamily"/>
    <property type="match status" value="2"/>
</dbReference>
<evidence type="ECO:0000313" key="4">
    <source>
        <dbReference type="Proteomes" id="UP001426770"/>
    </source>
</evidence>
<organism evidence="3 4">
    <name type="scientific">Demequina sediminis</name>
    <dbReference type="NCBI Taxonomy" id="1930058"/>
    <lineage>
        <taxon>Bacteria</taxon>
        <taxon>Bacillati</taxon>
        <taxon>Actinomycetota</taxon>
        <taxon>Actinomycetes</taxon>
        <taxon>Micrococcales</taxon>
        <taxon>Demequinaceae</taxon>
        <taxon>Demequina</taxon>
    </lineage>
</organism>
<comment type="similarity">
    <text evidence="1">Belongs to the peptidase S13 family.</text>
</comment>
<dbReference type="NCBIfam" id="TIGR00666">
    <property type="entry name" value="PBP4"/>
    <property type="match status" value="1"/>
</dbReference>
<accession>A0ABP9WEE9</accession>
<dbReference type="PANTHER" id="PTHR30023:SF0">
    <property type="entry name" value="PENICILLIN-SENSITIVE CARBOXYPEPTIDASE A"/>
    <property type="match status" value="1"/>
</dbReference>
<evidence type="ECO:0008006" key="5">
    <source>
        <dbReference type="Google" id="ProtNLM"/>
    </source>
</evidence>
<dbReference type="InterPro" id="IPR000667">
    <property type="entry name" value="Peptidase_S13"/>
</dbReference>
<dbReference type="Proteomes" id="UP001426770">
    <property type="component" value="Unassembled WGS sequence"/>
</dbReference>
<sequence length="477" mass="48055">MRRIVAGVAGSVLLLGGGYAYADARDVVPGWITAAPVEVPQAPFITAAPVAAAPDPTAAPVADLDPDAPRPDTATVQSLAEAVRADPRTGESTNISVIDYLDGTVYADLSAADPQVPASTTKLLTAVAAVGHLGADFRTRTTVTWNPTTRTLTLVAGGDVMLAAGEGHGGTVGAGDDPAQGWAGLGDLAAQVAAAVGDDAAGLTVVVDDLAFPGPAWPEEWPDYAFDMGYAAPVTGLAVNGARLSDDNYAQRAADPSLHAAGLFIAALGERGLTVEGEATRASSPVRDDAGATEVAAVESAPLAEVARHLLAVSDNTVSEAVARVLALAMGRPATPAGGASAITLALRDLGVPTAGLELYDGAGYSDRNQIAPAMLTAALTVAREEPGLFGLLSWLPLAGLEGTVESRYVGSPVAGFWRAKTGSLTGVTSIAGVIVTADGRALAVAILADGMPYGQERPQSAFDEFLAALAECGCEG</sequence>
<dbReference type="SUPFAM" id="SSF56601">
    <property type="entry name" value="beta-lactamase/transpeptidase-like"/>
    <property type="match status" value="1"/>
</dbReference>
<protein>
    <recommendedName>
        <fullName evidence="5">Serine-type D-Ala-D-Ala carboxypeptidase</fullName>
    </recommendedName>
</protein>
<dbReference type="Pfam" id="PF02113">
    <property type="entry name" value="Peptidase_S13"/>
    <property type="match status" value="2"/>
</dbReference>
<reference evidence="3 4" key="1">
    <citation type="submission" date="2024-02" db="EMBL/GenBank/DDBJ databases">
        <title>Lysinimicrobium sediminis NBRC 112286.</title>
        <authorList>
            <person name="Ichikawa N."/>
            <person name="Katano-Makiyama Y."/>
            <person name="Hidaka K."/>
        </authorList>
    </citation>
    <scope>NUCLEOTIDE SEQUENCE [LARGE SCALE GENOMIC DNA]</scope>
    <source>
        <strain evidence="3 4">NBRC 112286</strain>
    </source>
</reference>
<dbReference type="InterPro" id="IPR012338">
    <property type="entry name" value="Beta-lactam/transpept-like"/>
</dbReference>